<evidence type="ECO:0000256" key="1">
    <source>
        <dbReference type="SAM" id="Coils"/>
    </source>
</evidence>
<accession>W2MNQ4</accession>
<feature type="coiled-coil region" evidence="1">
    <location>
        <begin position="11"/>
        <end position="45"/>
    </location>
</feature>
<evidence type="ECO:0000313" key="2">
    <source>
        <dbReference type="EMBL" id="ETM37996.1"/>
    </source>
</evidence>
<dbReference type="VEuPathDB" id="FungiDB:PPTG_15743"/>
<proteinExistence type="predicted"/>
<protein>
    <submittedName>
        <fullName evidence="2">Uncharacterized protein</fullName>
    </submittedName>
</protein>
<dbReference type="AlphaFoldDB" id="W2MNQ4"/>
<reference evidence="2" key="1">
    <citation type="submission" date="2013-11" db="EMBL/GenBank/DDBJ databases">
        <title>The Genome Sequence of Phytophthora parasitica IAC_01/95.</title>
        <authorList>
            <consortium name="The Broad Institute Genomics Platform"/>
            <person name="Russ C."/>
            <person name="Tyler B."/>
            <person name="Panabieres F."/>
            <person name="Shan W."/>
            <person name="Tripathy S."/>
            <person name="Grunwald N."/>
            <person name="Machado M."/>
            <person name="Johnson C.S."/>
            <person name="Arredondo F."/>
            <person name="Hong C."/>
            <person name="Coffey M."/>
            <person name="Young S.K."/>
            <person name="Zeng Q."/>
            <person name="Gargeya S."/>
            <person name="Fitzgerald M."/>
            <person name="Abouelleil A."/>
            <person name="Alvarado L."/>
            <person name="Chapman S.B."/>
            <person name="Gainer-Dewar J."/>
            <person name="Goldberg J."/>
            <person name="Griggs A."/>
            <person name="Gujja S."/>
            <person name="Hansen M."/>
            <person name="Howarth C."/>
            <person name="Imamovic A."/>
            <person name="Ireland A."/>
            <person name="Larimer J."/>
            <person name="McCowan C."/>
            <person name="Murphy C."/>
            <person name="Pearson M."/>
            <person name="Poon T.W."/>
            <person name="Priest M."/>
            <person name="Roberts A."/>
            <person name="Saif S."/>
            <person name="Shea T."/>
            <person name="Sykes S."/>
            <person name="Wortman J."/>
            <person name="Nusbaum C."/>
            <person name="Birren B."/>
        </authorList>
    </citation>
    <scope>NUCLEOTIDE SEQUENCE [LARGE SCALE GENOMIC DNA]</scope>
    <source>
        <strain evidence="2">IAC_01/95</strain>
    </source>
</reference>
<sequence length="57" mass="6447">MLDDNGQPVNVTALLADLKKERSTKAALEEKNAGLRKRVQRMLIENDEVRVKAKNEV</sequence>
<keyword evidence="1" id="KW-0175">Coiled coil</keyword>
<dbReference type="Proteomes" id="UP000054532">
    <property type="component" value="Unassembled WGS sequence"/>
</dbReference>
<feature type="non-terminal residue" evidence="2">
    <location>
        <position position="57"/>
    </location>
</feature>
<name>W2MNQ4_PHYNI</name>
<dbReference type="EMBL" id="KI694981">
    <property type="protein sequence ID" value="ETM37996.1"/>
    <property type="molecule type" value="Genomic_DNA"/>
</dbReference>
<organism evidence="2">
    <name type="scientific">Phytophthora nicotianae</name>
    <name type="common">Potato buckeye rot agent</name>
    <name type="synonym">Phytophthora parasitica</name>
    <dbReference type="NCBI Taxonomy" id="4792"/>
    <lineage>
        <taxon>Eukaryota</taxon>
        <taxon>Sar</taxon>
        <taxon>Stramenopiles</taxon>
        <taxon>Oomycota</taxon>
        <taxon>Peronosporomycetes</taxon>
        <taxon>Peronosporales</taxon>
        <taxon>Peronosporaceae</taxon>
        <taxon>Phytophthora</taxon>
    </lineage>
</organism>
<gene>
    <name evidence="2" type="ORF">L914_15601</name>
</gene>